<dbReference type="NCBIfam" id="TIGR01024">
    <property type="entry name" value="rplS_bact"/>
    <property type="match status" value="1"/>
</dbReference>
<evidence type="ECO:0000256" key="5">
    <source>
        <dbReference type="ARBA" id="ARBA00035171"/>
    </source>
</evidence>
<dbReference type="SUPFAM" id="SSF50104">
    <property type="entry name" value="Translation proteins SH3-like domain"/>
    <property type="match status" value="1"/>
</dbReference>
<evidence type="ECO:0000313" key="9">
    <source>
        <dbReference type="Proteomes" id="UP000050277"/>
    </source>
</evidence>
<evidence type="ECO:0000256" key="4">
    <source>
        <dbReference type="ARBA" id="ARBA00023274"/>
    </source>
</evidence>
<dbReference type="OrthoDB" id="9803541at2"/>
<dbReference type="InterPro" id="IPR001857">
    <property type="entry name" value="Ribosomal_bL19"/>
</dbReference>
<comment type="caution">
    <text evidence="8">The sequence shown here is derived from an EMBL/GenBank/DDBJ whole genome shotgun (WGS) entry which is preliminary data.</text>
</comment>
<evidence type="ECO:0000256" key="1">
    <source>
        <dbReference type="ARBA" id="ARBA00002349"/>
    </source>
</evidence>
<sequence length="118" mass="13696">MQQAPVIHEIENEYLRKDVPEFRVGDTVRVSVKVVEGTRERIQDFEGVVIRRRRMGVNENFTVRRIASHGIGVERTFLLHSPRIDGVKLVRTGKVRQANLYYLRGRTGKAARIKERRG</sequence>
<name>A0A0P6XEH9_9CHLR</name>
<dbReference type="GO" id="GO:0022625">
    <property type="term" value="C:cytosolic large ribosomal subunit"/>
    <property type="evidence" value="ECO:0007669"/>
    <property type="project" value="TreeGrafter"/>
</dbReference>
<dbReference type="PRINTS" id="PR00061">
    <property type="entry name" value="RIBOSOMALL19"/>
</dbReference>
<dbReference type="PATRIC" id="fig|70996.4.peg.2433"/>
<dbReference type="GO" id="GO:0006412">
    <property type="term" value="P:translation"/>
    <property type="evidence" value="ECO:0007669"/>
    <property type="project" value="UniProtKB-UniRule"/>
</dbReference>
<dbReference type="PANTHER" id="PTHR15680:SF9">
    <property type="entry name" value="LARGE RIBOSOMAL SUBUNIT PROTEIN BL19M"/>
    <property type="match status" value="1"/>
</dbReference>
<gene>
    <name evidence="6 8" type="primary">rplS</name>
    <name evidence="8" type="ORF">SE18_23045</name>
</gene>
<dbReference type="PIRSF" id="PIRSF002191">
    <property type="entry name" value="Ribosomal_L19"/>
    <property type="match status" value="1"/>
</dbReference>
<organism evidence="8 9">
    <name type="scientific">Herpetosiphon geysericola</name>
    <dbReference type="NCBI Taxonomy" id="70996"/>
    <lineage>
        <taxon>Bacteria</taxon>
        <taxon>Bacillati</taxon>
        <taxon>Chloroflexota</taxon>
        <taxon>Chloroflexia</taxon>
        <taxon>Herpetosiphonales</taxon>
        <taxon>Herpetosiphonaceae</taxon>
        <taxon>Herpetosiphon</taxon>
    </lineage>
</organism>
<keyword evidence="9" id="KW-1185">Reference proteome</keyword>
<dbReference type="PANTHER" id="PTHR15680">
    <property type="entry name" value="RIBOSOMAL PROTEIN L19"/>
    <property type="match status" value="1"/>
</dbReference>
<dbReference type="Pfam" id="PF01245">
    <property type="entry name" value="Ribosomal_L19"/>
    <property type="match status" value="1"/>
</dbReference>
<dbReference type="Gene3D" id="2.30.30.790">
    <property type="match status" value="1"/>
</dbReference>
<evidence type="ECO:0000256" key="2">
    <source>
        <dbReference type="ARBA" id="ARBA00005781"/>
    </source>
</evidence>
<dbReference type="SMR" id="A0A0P6XEH9"/>
<dbReference type="AlphaFoldDB" id="A0A0P6XEH9"/>
<dbReference type="FunFam" id="2.30.30.790:FF:000001">
    <property type="entry name" value="50S ribosomal protein L19"/>
    <property type="match status" value="1"/>
</dbReference>
<keyword evidence="4 6" id="KW-0687">Ribonucleoprotein</keyword>
<keyword evidence="3 6" id="KW-0689">Ribosomal protein</keyword>
<dbReference type="RefSeq" id="WP_012187786.1">
    <property type="nucleotide sequence ID" value="NZ_LGKP01000035.1"/>
</dbReference>
<evidence type="ECO:0000256" key="3">
    <source>
        <dbReference type="ARBA" id="ARBA00022980"/>
    </source>
</evidence>
<proteinExistence type="inferred from homology"/>
<dbReference type="InterPro" id="IPR008991">
    <property type="entry name" value="Translation_prot_SH3-like_sf"/>
</dbReference>
<evidence type="ECO:0000256" key="6">
    <source>
        <dbReference type="HAMAP-Rule" id="MF_00402"/>
    </source>
</evidence>
<evidence type="ECO:0000256" key="7">
    <source>
        <dbReference type="RuleBase" id="RU000559"/>
    </source>
</evidence>
<accession>A0A0P6XEH9</accession>
<comment type="function">
    <text evidence="1 6 7">This protein is located at the 30S-50S ribosomal subunit interface and may play a role in the structure and function of the aminoacyl-tRNA binding site.</text>
</comment>
<dbReference type="STRING" id="70996.SE18_23045"/>
<protein>
    <recommendedName>
        <fullName evidence="5 6">Large ribosomal subunit protein bL19</fullName>
    </recommendedName>
</protein>
<reference evidence="8 9" key="1">
    <citation type="submission" date="2015-07" db="EMBL/GenBank/DDBJ databases">
        <title>Whole genome sequence of Herpetosiphon geysericola DSM 7119.</title>
        <authorList>
            <person name="Hemp J."/>
            <person name="Ward L.M."/>
            <person name="Pace L.A."/>
            <person name="Fischer W.W."/>
        </authorList>
    </citation>
    <scope>NUCLEOTIDE SEQUENCE [LARGE SCALE GENOMIC DNA]</scope>
    <source>
        <strain evidence="8 9">DSM 7119</strain>
    </source>
</reference>
<dbReference type="HAMAP" id="MF_00402">
    <property type="entry name" value="Ribosomal_bL19"/>
    <property type="match status" value="1"/>
</dbReference>
<dbReference type="InterPro" id="IPR038657">
    <property type="entry name" value="Ribosomal_bL19_sf"/>
</dbReference>
<dbReference type="EMBL" id="LGKP01000035">
    <property type="protein sequence ID" value="KPL81504.1"/>
    <property type="molecule type" value="Genomic_DNA"/>
</dbReference>
<evidence type="ECO:0000313" key="8">
    <source>
        <dbReference type="EMBL" id="KPL81504.1"/>
    </source>
</evidence>
<dbReference type="Proteomes" id="UP000050277">
    <property type="component" value="Unassembled WGS sequence"/>
</dbReference>
<comment type="similarity">
    <text evidence="2 6 7">Belongs to the bacterial ribosomal protein bL19 family.</text>
</comment>
<dbReference type="GO" id="GO:0003735">
    <property type="term" value="F:structural constituent of ribosome"/>
    <property type="evidence" value="ECO:0007669"/>
    <property type="project" value="InterPro"/>
</dbReference>